<gene>
    <name evidence="16" type="primary">atpF</name>
    <name evidence="20" type="ORF">SAMN05444123_106184</name>
</gene>
<evidence type="ECO:0000256" key="13">
    <source>
        <dbReference type="ARBA" id="ARBA00025198"/>
    </source>
</evidence>
<evidence type="ECO:0000256" key="18">
    <source>
        <dbReference type="SAM" id="Coils"/>
    </source>
</evidence>
<dbReference type="Proteomes" id="UP000199615">
    <property type="component" value="Unassembled WGS sequence"/>
</dbReference>
<evidence type="ECO:0000256" key="1">
    <source>
        <dbReference type="ARBA" id="ARBA00004377"/>
    </source>
</evidence>
<comment type="function">
    <text evidence="13 16">F(1)F(0) ATP synthase produces ATP from ADP in the presence of a proton or sodium gradient. F-type ATPases consist of two structural domains, F(1) containing the extramembraneous catalytic core and F(0) containing the membrane proton channel, linked together by a central stalk and a peripheral stalk. During catalysis, ATP synthesis in the catalytic domain of F(1) is coupled via a rotary mechanism of the central stalk subunits to proton translocation.</text>
</comment>
<evidence type="ECO:0000256" key="7">
    <source>
        <dbReference type="ARBA" id="ARBA00022692"/>
    </source>
</evidence>
<comment type="subcellular location">
    <subcellularLocation>
        <location evidence="1">Cell inner membrane</location>
        <topology evidence="1">Single-pass membrane protein</topology>
    </subcellularLocation>
    <subcellularLocation>
        <location evidence="16">Cell membrane</location>
        <topology evidence="16">Single-pass membrane protein</topology>
    </subcellularLocation>
</comment>
<accession>A0A1H8TYB1</accession>
<evidence type="ECO:0000256" key="9">
    <source>
        <dbReference type="ARBA" id="ARBA00022989"/>
    </source>
</evidence>
<evidence type="ECO:0000256" key="8">
    <source>
        <dbReference type="ARBA" id="ARBA00022781"/>
    </source>
</evidence>
<evidence type="ECO:0000313" key="20">
    <source>
        <dbReference type="EMBL" id="SEO95796.1"/>
    </source>
</evidence>
<dbReference type="InterPro" id="IPR050059">
    <property type="entry name" value="ATP_synthase_B_chain"/>
</dbReference>
<dbReference type="GO" id="GO:0046933">
    <property type="term" value="F:proton-transporting ATP synthase activity, rotational mechanism"/>
    <property type="evidence" value="ECO:0007669"/>
    <property type="project" value="UniProtKB-UniRule"/>
</dbReference>
<evidence type="ECO:0000256" key="11">
    <source>
        <dbReference type="ARBA" id="ARBA00023136"/>
    </source>
</evidence>
<evidence type="ECO:0000256" key="3">
    <source>
        <dbReference type="ARBA" id="ARBA00022448"/>
    </source>
</evidence>
<keyword evidence="12 16" id="KW-0066">ATP synthesis</keyword>
<sequence length="185" mass="19217">MAEGHGDAKGATAHTAADGGHKAPFPPFQKETFASQLVSLTIAFVALYLIVSKIILPRVGGVIEERQKTIEGDLAAAQKLKGESDDALKAYEAELAQARSRAQAIGAETREKLNAAAEAERKTLEQRLAAKIADAEKTISATRTAAMGNVRGIASEAAAAIVQQLAGIQPDSKALDSAVNASIKG</sequence>
<evidence type="ECO:0000256" key="15">
    <source>
        <dbReference type="ARBA" id="ARBA00025830"/>
    </source>
</evidence>
<keyword evidence="21" id="KW-1185">Reference proteome</keyword>
<evidence type="ECO:0000256" key="5">
    <source>
        <dbReference type="ARBA" id="ARBA00022519"/>
    </source>
</evidence>
<dbReference type="Gene3D" id="6.10.250.1580">
    <property type="match status" value="1"/>
</dbReference>
<feature type="region of interest" description="Disordered" evidence="19">
    <location>
        <begin position="1"/>
        <end position="23"/>
    </location>
</feature>
<keyword evidence="3 16" id="KW-0813">Transport</keyword>
<keyword evidence="6 16" id="KW-0138">CF(0)</keyword>
<dbReference type="PANTHER" id="PTHR33445">
    <property type="entry name" value="ATP SYNTHASE SUBUNIT B', CHLOROPLASTIC"/>
    <property type="match status" value="1"/>
</dbReference>
<feature type="coiled-coil region" evidence="18">
    <location>
        <begin position="81"/>
        <end position="134"/>
    </location>
</feature>
<dbReference type="AlphaFoldDB" id="A0A1H8TYB1"/>
<dbReference type="GO" id="GO:0046961">
    <property type="term" value="F:proton-transporting ATPase activity, rotational mechanism"/>
    <property type="evidence" value="ECO:0007669"/>
    <property type="project" value="TreeGrafter"/>
</dbReference>
<organism evidence="20 21">
    <name type="scientific">Rhodopseudomonas pseudopalustris</name>
    <dbReference type="NCBI Taxonomy" id="1513892"/>
    <lineage>
        <taxon>Bacteria</taxon>
        <taxon>Pseudomonadati</taxon>
        <taxon>Pseudomonadota</taxon>
        <taxon>Alphaproteobacteria</taxon>
        <taxon>Hyphomicrobiales</taxon>
        <taxon>Nitrobacteraceae</taxon>
        <taxon>Rhodopseudomonas</taxon>
    </lineage>
</organism>
<reference evidence="21" key="1">
    <citation type="submission" date="2016-10" db="EMBL/GenBank/DDBJ databases">
        <authorList>
            <person name="Varghese N."/>
            <person name="Submissions S."/>
        </authorList>
    </citation>
    <scope>NUCLEOTIDE SEQUENCE [LARGE SCALE GENOMIC DNA]</scope>
    <source>
        <strain evidence="21">DSM 123</strain>
    </source>
</reference>
<keyword evidence="11 16" id="KW-0472">Membrane</keyword>
<dbReference type="CDD" id="cd06503">
    <property type="entry name" value="ATP-synt_Fo_b"/>
    <property type="match status" value="1"/>
</dbReference>
<comment type="subunit">
    <text evidence="15 16">F-type ATPases have 2 components, F(1) - the catalytic core - and F(0) - the membrane proton channel. F(1) has five subunits: alpha(3), beta(3), gamma(1), delta(1), epsilon(1). F(0) has three main subunits: a(1), b(2) and c(10-14). The alpha and beta chains form an alternating ring which encloses part of the gamma chain. F(1) is attached to F(0) by a central stalk formed by the gamma and epsilon chains, while a peripheral stalk is formed by the delta and b chains.</text>
</comment>
<evidence type="ECO:0000256" key="17">
    <source>
        <dbReference type="RuleBase" id="RU003848"/>
    </source>
</evidence>
<keyword evidence="10 16" id="KW-0406">Ion transport</keyword>
<evidence type="ECO:0000256" key="16">
    <source>
        <dbReference type="HAMAP-Rule" id="MF_01398"/>
    </source>
</evidence>
<evidence type="ECO:0000256" key="19">
    <source>
        <dbReference type="SAM" id="MobiDB-lite"/>
    </source>
</evidence>
<keyword evidence="4 16" id="KW-1003">Cell membrane</keyword>
<dbReference type="EMBL" id="FODT01000006">
    <property type="protein sequence ID" value="SEO95796.1"/>
    <property type="molecule type" value="Genomic_DNA"/>
</dbReference>
<evidence type="ECO:0000256" key="12">
    <source>
        <dbReference type="ARBA" id="ARBA00023310"/>
    </source>
</evidence>
<feature type="transmembrane region" description="Helical" evidence="16">
    <location>
        <begin position="33"/>
        <end position="51"/>
    </location>
</feature>
<keyword evidence="8 16" id="KW-0375">Hydrogen ion transport</keyword>
<proteinExistence type="inferred from homology"/>
<dbReference type="OrthoDB" id="9805716at2"/>
<evidence type="ECO:0000256" key="10">
    <source>
        <dbReference type="ARBA" id="ARBA00023065"/>
    </source>
</evidence>
<dbReference type="RefSeq" id="WP_011501252.1">
    <property type="nucleotide sequence ID" value="NZ_FODT01000006.1"/>
</dbReference>
<dbReference type="GO" id="GO:0005886">
    <property type="term" value="C:plasma membrane"/>
    <property type="evidence" value="ECO:0007669"/>
    <property type="project" value="UniProtKB-SubCell"/>
</dbReference>
<evidence type="ECO:0000256" key="14">
    <source>
        <dbReference type="ARBA" id="ARBA00025614"/>
    </source>
</evidence>
<dbReference type="HAMAP" id="MF_01398">
    <property type="entry name" value="ATP_synth_b_bprime"/>
    <property type="match status" value="1"/>
</dbReference>
<name>A0A1H8TYB1_9BRAD</name>
<feature type="compositionally biased region" description="Low complexity" evidence="19">
    <location>
        <begin position="9"/>
        <end position="18"/>
    </location>
</feature>
<comment type="function">
    <text evidence="14">Component of the F(0) channel, it forms part of the peripheral stalk, linking F(1) to F(0). The b'-subunit is a diverged and duplicated form of b found in plants and photosynthetic bacteria.</text>
</comment>
<evidence type="ECO:0000256" key="6">
    <source>
        <dbReference type="ARBA" id="ARBA00022547"/>
    </source>
</evidence>
<keyword evidence="5" id="KW-0997">Cell inner membrane</keyword>
<keyword evidence="7 16" id="KW-0812">Transmembrane</keyword>
<dbReference type="PANTHER" id="PTHR33445:SF1">
    <property type="entry name" value="ATP SYNTHASE SUBUNIT B"/>
    <property type="match status" value="1"/>
</dbReference>
<dbReference type="InterPro" id="IPR002146">
    <property type="entry name" value="ATP_synth_b/b'su_bac/chlpt"/>
</dbReference>
<dbReference type="SMR" id="A0A1H8TYB1"/>
<evidence type="ECO:0000256" key="4">
    <source>
        <dbReference type="ARBA" id="ARBA00022475"/>
    </source>
</evidence>
<protein>
    <recommendedName>
        <fullName evidence="16">ATP synthase subunit b</fullName>
    </recommendedName>
    <alternativeName>
        <fullName evidence="16">ATP synthase F(0) sector subunit b</fullName>
    </alternativeName>
    <alternativeName>
        <fullName evidence="16">ATPase subunit I</fullName>
    </alternativeName>
    <alternativeName>
        <fullName evidence="16">F-type ATPase subunit b</fullName>
        <shortName evidence="16">F-ATPase subunit b</shortName>
    </alternativeName>
</protein>
<evidence type="ECO:0000256" key="2">
    <source>
        <dbReference type="ARBA" id="ARBA00005513"/>
    </source>
</evidence>
<dbReference type="Pfam" id="PF00430">
    <property type="entry name" value="ATP-synt_B"/>
    <property type="match status" value="1"/>
</dbReference>
<evidence type="ECO:0000313" key="21">
    <source>
        <dbReference type="Proteomes" id="UP000199615"/>
    </source>
</evidence>
<dbReference type="GO" id="GO:0045259">
    <property type="term" value="C:proton-transporting ATP synthase complex"/>
    <property type="evidence" value="ECO:0007669"/>
    <property type="project" value="UniProtKB-KW"/>
</dbReference>
<comment type="similarity">
    <text evidence="2 16 17">Belongs to the ATPase B chain family.</text>
</comment>
<keyword evidence="9 16" id="KW-1133">Transmembrane helix</keyword>
<keyword evidence="18" id="KW-0175">Coiled coil</keyword>